<proteinExistence type="predicted"/>
<sequence>MPFDAFDCICLDLIEPVVNTAELIDSKVIKATFEIEHIDVSIAVKELYTDFDTISIDGSCAECDVVATESSHTSEVVFDELVQVNSEFDIATGIAEMHTVSNILHALPDFPDTSKHFKLLDTIFVVHHTNTPTDGCSDLNAYALDDLLNDYALTSDNYAKFDDLIVHIHLDLDVADDTFSAGTDLEEAVYTEEKKEVLVDAEEDANTAQGWNTQSQYLRTKDSAVIADILNAELKEAADLKEDKSTETFFLDEGGIANSAGSWKELMHILDDHGETPKTISHFFTFSLINFTHSHIEGNVPLKCGGGKV</sequence>
<protein>
    <submittedName>
        <fullName evidence="1">Uncharacterized protein</fullName>
    </submittedName>
</protein>
<organism evidence="1 2">
    <name type="scientific">Phaseolus angularis</name>
    <name type="common">Azuki bean</name>
    <name type="synonym">Vigna angularis</name>
    <dbReference type="NCBI Taxonomy" id="3914"/>
    <lineage>
        <taxon>Eukaryota</taxon>
        <taxon>Viridiplantae</taxon>
        <taxon>Streptophyta</taxon>
        <taxon>Embryophyta</taxon>
        <taxon>Tracheophyta</taxon>
        <taxon>Spermatophyta</taxon>
        <taxon>Magnoliopsida</taxon>
        <taxon>eudicotyledons</taxon>
        <taxon>Gunneridae</taxon>
        <taxon>Pentapetalae</taxon>
        <taxon>rosids</taxon>
        <taxon>fabids</taxon>
        <taxon>Fabales</taxon>
        <taxon>Fabaceae</taxon>
        <taxon>Papilionoideae</taxon>
        <taxon>50 kb inversion clade</taxon>
        <taxon>NPAAA clade</taxon>
        <taxon>indigoferoid/millettioid clade</taxon>
        <taxon>Phaseoleae</taxon>
        <taxon>Vigna</taxon>
    </lineage>
</organism>
<evidence type="ECO:0000313" key="2">
    <source>
        <dbReference type="Proteomes" id="UP000053144"/>
    </source>
</evidence>
<evidence type="ECO:0000313" key="1">
    <source>
        <dbReference type="EMBL" id="KOM47132.1"/>
    </source>
</evidence>
<name>A0A0L9UX36_PHAAN</name>
<dbReference type="Gramene" id="KOM47132">
    <property type="protein sequence ID" value="KOM47132"/>
    <property type="gene ID" value="LR48_Vigan07g083600"/>
</dbReference>
<dbReference type="AlphaFoldDB" id="A0A0L9UX36"/>
<reference evidence="2" key="1">
    <citation type="journal article" date="2015" name="Proc. Natl. Acad. Sci. U.S.A.">
        <title>Genome sequencing of adzuki bean (Vigna angularis) provides insight into high starch and low fat accumulation and domestication.</title>
        <authorList>
            <person name="Yang K."/>
            <person name="Tian Z."/>
            <person name="Chen C."/>
            <person name="Luo L."/>
            <person name="Zhao B."/>
            <person name="Wang Z."/>
            <person name="Yu L."/>
            <person name="Li Y."/>
            <person name="Sun Y."/>
            <person name="Li W."/>
            <person name="Chen Y."/>
            <person name="Li Y."/>
            <person name="Zhang Y."/>
            <person name="Ai D."/>
            <person name="Zhao J."/>
            <person name="Shang C."/>
            <person name="Ma Y."/>
            <person name="Wu B."/>
            <person name="Wang M."/>
            <person name="Gao L."/>
            <person name="Sun D."/>
            <person name="Zhang P."/>
            <person name="Guo F."/>
            <person name="Wang W."/>
            <person name="Li Y."/>
            <person name="Wang J."/>
            <person name="Varshney R.K."/>
            <person name="Wang J."/>
            <person name="Ling H.Q."/>
            <person name="Wan P."/>
        </authorList>
    </citation>
    <scope>NUCLEOTIDE SEQUENCE</scope>
    <source>
        <strain evidence="2">cv. Jingnong 6</strain>
    </source>
</reference>
<accession>A0A0L9UX36</accession>
<dbReference type="EMBL" id="CM003377">
    <property type="protein sequence ID" value="KOM47132.1"/>
    <property type="molecule type" value="Genomic_DNA"/>
</dbReference>
<gene>
    <name evidence="1" type="ORF">LR48_Vigan07g083600</name>
</gene>
<dbReference type="Proteomes" id="UP000053144">
    <property type="component" value="Chromosome 7"/>
</dbReference>